<feature type="region of interest" description="Disordered" evidence="1">
    <location>
        <begin position="233"/>
        <end position="253"/>
    </location>
</feature>
<dbReference type="InterPro" id="IPR036869">
    <property type="entry name" value="J_dom_sf"/>
</dbReference>
<feature type="region of interest" description="Disordered" evidence="1">
    <location>
        <begin position="1103"/>
        <end position="1235"/>
    </location>
</feature>
<evidence type="ECO:0000259" key="2">
    <source>
        <dbReference type="PROSITE" id="PS50076"/>
    </source>
</evidence>
<gene>
    <name evidence="4" type="primary">LOC115738536</name>
</gene>
<feature type="compositionally biased region" description="Basic and acidic residues" evidence="1">
    <location>
        <begin position="1103"/>
        <end position="1150"/>
    </location>
</feature>
<feature type="compositionally biased region" description="Basic and acidic residues" evidence="1">
    <location>
        <begin position="1214"/>
        <end position="1235"/>
    </location>
</feature>
<evidence type="ECO:0000256" key="1">
    <source>
        <dbReference type="SAM" id="MobiDB-lite"/>
    </source>
</evidence>
<reference evidence="3" key="1">
    <citation type="submission" date="2025-05" db="UniProtKB">
        <authorList>
            <consortium name="RefSeq"/>
        </authorList>
    </citation>
    <scope>NUCLEOTIDE SEQUENCE [LARGE SCALE GENOMIC DNA]</scope>
</reference>
<evidence type="ECO:0000313" key="4">
    <source>
        <dbReference type="RefSeq" id="XP_048130054.1"/>
    </source>
</evidence>
<organism evidence="3 4">
    <name type="scientific">Rhodamnia argentea</name>
    <dbReference type="NCBI Taxonomy" id="178133"/>
    <lineage>
        <taxon>Eukaryota</taxon>
        <taxon>Viridiplantae</taxon>
        <taxon>Streptophyta</taxon>
        <taxon>Embryophyta</taxon>
        <taxon>Tracheophyta</taxon>
        <taxon>Spermatophyta</taxon>
        <taxon>Magnoliopsida</taxon>
        <taxon>eudicotyledons</taxon>
        <taxon>Gunneridae</taxon>
        <taxon>Pentapetalae</taxon>
        <taxon>rosids</taxon>
        <taxon>malvids</taxon>
        <taxon>Myrtales</taxon>
        <taxon>Myrtaceae</taxon>
        <taxon>Myrtoideae</taxon>
        <taxon>Myrteae</taxon>
        <taxon>Australasian group</taxon>
        <taxon>Rhodamnia</taxon>
    </lineage>
</organism>
<dbReference type="Proteomes" id="UP000827889">
    <property type="component" value="Chromosome 2"/>
</dbReference>
<feature type="compositionally biased region" description="Basic and acidic residues" evidence="1">
    <location>
        <begin position="667"/>
        <end position="681"/>
    </location>
</feature>
<accession>A0ABM3H0H2</accession>
<dbReference type="GeneID" id="115738536"/>
<feature type="region of interest" description="Disordered" evidence="1">
    <location>
        <begin position="945"/>
        <end position="980"/>
    </location>
</feature>
<dbReference type="InterPro" id="IPR001623">
    <property type="entry name" value="DnaJ_domain"/>
</dbReference>
<feature type="compositionally biased region" description="Basic and acidic residues" evidence="1">
    <location>
        <begin position="688"/>
        <end position="722"/>
    </location>
</feature>
<dbReference type="PANTHER" id="PTHR23172:SF87">
    <property type="entry name" value="CHAPERONE DNAJ-DOMAIN SUPERFAMILY PROTEIN"/>
    <property type="match status" value="1"/>
</dbReference>
<feature type="compositionally biased region" description="Basic and acidic residues" evidence="1">
    <location>
        <begin position="945"/>
        <end position="961"/>
    </location>
</feature>
<keyword evidence="3" id="KW-1185">Reference proteome</keyword>
<feature type="region of interest" description="Disordered" evidence="1">
    <location>
        <begin position="667"/>
        <end position="722"/>
    </location>
</feature>
<reference evidence="4" key="2">
    <citation type="submission" date="2025-08" db="UniProtKB">
        <authorList>
            <consortium name="RefSeq"/>
        </authorList>
    </citation>
    <scope>IDENTIFICATION</scope>
    <source>
        <tissue evidence="4">Leaf</tissue>
    </source>
</reference>
<dbReference type="Gene3D" id="1.10.287.110">
    <property type="entry name" value="DnaJ domain"/>
    <property type="match status" value="1"/>
</dbReference>
<feature type="compositionally biased region" description="Low complexity" evidence="1">
    <location>
        <begin position="124"/>
        <end position="135"/>
    </location>
</feature>
<feature type="region of interest" description="Disordered" evidence="1">
    <location>
        <begin position="113"/>
        <end position="149"/>
    </location>
</feature>
<dbReference type="RefSeq" id="XP_048130054.1">
    <property type="nucleotide sequence ID" value="XM_048274097.1"/>
</dbReference>
<dbReference type="PANTHER" id="PTHR23172">
    <property type="entry name" value="AUXILIN/CYCLIN G-ASSOCIATED KINASE-RELATED"/>
    <property type="match status" value="1"/>
</dbReference>
<dbReference type="PROSITE" id="PS50076">
    <property type="entry name" value="DNAJ_2"/>
    <property type="match status" value="1"/>
</dbReference>
<feature type="compositionally biased region" description="Polar residues" evidence="1">
    <location>
        <begin position="1187"/>
        <end position="1205"/>
    </location>
</feature>
<evidence type="ECO:0000313" key="3">
    <source>
        <dbReference type="Proteomes" id="UP000827889"/>
    </source>
</evidence>
<name>A0ABM3H0H2_9MYRT</name>
<dbReference type="CDD" id="cd06257">
    <property type="entry name" value="DnaJ"/>
    <property type="match status" value="1"/>
</dbReference>
<sequence>MSTEYQASAPPFARKLVSGRSFSGTSIYDGVFAGPGKYGVSGVSSRAENYAEIFGGSRDARRSSIPVLDFPGLHERKVSVDVRSSKLDYSKIFGGFGDFGDTASYEELVNKRTESRSFARTQDSMRSSSKLSSSSLNETQVSCHEASYHSRDREKKFNVSYSKVNLETNGETNKRVHIAQLGDVPGYAHVIEETAPLEQSKGNKPQSVVVNGYASGDAGDGMVNANNCEKAMSGVSATGSDKPSTKEGISIQKSDRNRSFTTDLFFGTYEYGLRKEPFGSQTPIDVPSNSKIFGVSPSNAFEDVAGVYSPPDFDDNVDANSVAAASAAAVKKAIEKAQAKIKVARELMERRKEGLQGHVNFKEKIGAEDKRARKMAKKANRCSEKEPQKIGETDNRAQLAARARGANNENLGFVNVESGDKENVSSSKTFSGSILQQANKEIHADLRLGKVGEEAENSYEAAQTKQNGSVPIEQQKEGIGVNDMMPSCDECSSETLAKIDFERSTVEEALDEEKIDEKLLGVTGAQEGDKQEVKVQSAQGLTHPEESEIKVEVALEQEGNLWKFMKFFNPWQSQGKPKELNKSEFDQRLEAQDLDKNNLRSLGEECDWEGNKMKQIEAHKRELTSAHNHEFDGEMSNFTWKEMSSQEVDEALRDSCERLVVLREREETCNPKENDDEHDNFGMEPDSEERLETLHQQERLKERPNDLVESKKDKGLEEEKEAGDIHEIARANVNEEIHEDTKQMNANAGQQEAFNSTETNRIEEITGMGVEDEVEESHEIQNSDDNAICTCEREACEEFTGTPEGDEPNESDENIDVLMDEMENERDEKMVEMNSSVRGEENDCSLGASANDYDLEKRCKVETSDITCFMLKADEINEEVGEGEATAALEFTENYVNLSDAGMSSGGKQNGQAIPEFNAIPNLEVPVQGLAPEFNNYSNDLHEAEKSMNWKEESEFSKSEEVNSDAGSSDKGGSFDGEMTMQPEQINGTIERKERTQEAHQSIETCQNTEKIEENHYTTLTMEEGISEDCQQKEIGLDKEFLKKIDEAKERERAREKERLAVERAIREARERAYAEARERAERAAVGKATIEARQRVIEQAREKIGKASKETNTKLTEKNSIEARLKAERAAVERATAEARERALEKALAEKLSGAGKDHKLGQTSSHDPRHRGSCPSGDSRHPKSSDTNATGSGEKSDGTNSESAQRRKARLERHQRTAERAAKALAEKNKHDLLAQREHAERNRLAESLDADIKRWSSGKQGNLRALLSTLQYVQILGPDSSWQPVSLTEIVTAAAVKKAYRKATLCVHPDKLQQRGASLQQKYVCEKVFDLLKEAWNKFSSAEER</sequence>
<dbReference type="SUPFAM" id="SSF46565">
    <property type="entry name" value="Chaperone J-domain"/>
    <property type="match status" value="1"/>
</dbReference>
<protein>
    <submittedName>
        <fullName evidence="4">Auxilin-like protein 1 isoform X1</fullName>
    </submittedName>
</protein>
<feature type="domain" description="J" evidence="2">
    <location>
        <begin position="1274"/>
        <end position="1348"/>
    </location>
</feature>
<proteinExistence type="predicted"/>